<feature type="domain" description="Hpc2-related" evidence="3">
    <location>
        <begin position="126"/>
        <end position="174"/>
    </location>
</feature>
<feature type="compositionally biased region" description="Low complexity" evidence="2">
    <location>
        <begin position="284"/>
        <end position="293"/>
    </location>
</feature>
<reference evidence="5" key="1">
    <citation type="submission" date="2020-05" db="UniProtKB">
        <authorList>
            <consortium name="EnsemblMetazoa"/>
        </authorList>
    </citation>
    <scope>IDENTIFICATION</scope>
    <source>
        <strain evidence="5">TTRI</strain>
    </source>
</reference>
<dbReference type="VEuPathDB" id="VectorBase:GAUT035993"/>
<feature type="compositionally biased region" description="Low complexity" evidence="2">
    <location>
        <begin position="203"/>
        <end position="212"/>
    </location>
</feature>
<evidence type="ECO:0000313" key="6">
    <source>
        <dbReference type="Proteomes" id="UP000078200"/>
    </source>
</evidence>
<keyword evidence="6" id="KW-1185">Reference proteome</keyword>
<dbReference type="PANTHER" id="PTHR21669">
    <property type="entry name" value="CAPZ-INTERACTING PROTEIN AND RELATED PROTEINS"/>
    <property type="match status" value="1"/>
</dbReference>
<evidence type="ECO:0008006" key="7">
    <source>
        <dbReference type="Google" id="ProtNLM"/>
    </source>
</evidence>
<proteinExistence type="predicted"/>
<dbReference type="PANTHER" id="PTHR21669:SF28">
    <property type="entry name" value="YEMANUCLEIN"/>
    <property type="match status" value="1"/>
</dbReference>
<dbReference type="GO" id="GO:0006325">
    <property type="term" value="P:chromatin organization"/>
    <property type="evidence" value="ECO:0007669"/>
    <property type="project" value="TreeGrafter"/>
</dbReference>
<feature type="domain" description="Ubinuclein middle" evidence="4">
    <location>
        <begin position="413"/>
        <end position="607"/>
    </location>
</feature>
<feature type="compositionally biased region" description="Basic and acidic residues" evidence="2">
    <location>
        <begin position="304"/>
        <end position="339"/>
    </location>
</feature>
<evidence type="ECO:0000259" key="4">
    <source>
        <dbReference type="Pfam" id="PF14075"/>
    </source>
</evidence>
<feature type="region of interest" description="Disordered" evidence="2">
    <location>
        <begin position="848"/>
        <end position="894"/>
    </location>
</feature>
<keyword evidence="1" id="KW-0597">Phosphoprotein</keyword>
<dbReference type="EnsemblMetazoa" id="GAUT035993-RA">
    <property type="protein sequence ID" value="GAUT035993-PA"/>
    <property type="gene ID" value="GAUT035993"/>
</dbReference>
<evidence type="ECO:0000256" key="2">
    <source>
        <dbReference type="SAM" id="MobiDB-lite"/>
    </source>
</evidence>
<sequence length="1040" mass="114791">MTEPKRVTLNTISNTVSSTILTAGNSSSTKLGAELLTPPEKSTSNNKSNTKTNVRLKIELFQTDSSKYPEFNYAKLVHLEKKKLKKLKQKTNGFTDPFEENDEDVIRIAKELERKYGSAYGSGRSKNKRGDYDIGMGYDESDSFIDNTEAYDEIIPDEVETIEGGFYINCGALEFKKLHTESLTTKTDEIIKMPNRPKKRIISSSSEDSSSSGEDEDQDDESDDEDEETAEESSVETAKTKSSSEPAEKRKKTSVPTNKPSKKKTLCAESSVTKKTLKDKTVQSGLSGSSSNSPKPQTDDLASDSEKERIIKKAEKTTTVKDMLKAQRDNFLKSQHTSDSKSSSNCDTKVKSSEDDEDDEDESSSEDSEDDDTEDNSDSNQSGSHQQNAKKTIGGEDTAATEKLRISDTKLPEIDTEILKGIYEFRDSSKAKNLIGKKFQFDDKLTDDFLKIDDSLLCLDKTQRSMVFSHLEFQLSLPKYYFLRKAKQLRIKEEKMKSKRVFYKLQKAVTEVMPAVLASYDAELRKYAELQSTNINTDQPPKMPKKKFPWNNHLRNLLYDVYEVRWTSYPVLKASKESLEEFLTNYMRQKVVQIWPNGWVRYEDLQREIEKKKIADKKAKEKKKVPIASLAGTPPNPTLNTSAITVPNLALQVSVNANLNTPQIAPNTYTKQFEEFATRSNANSDTDSVASSSTSSGLKRKYAESSSSVNSKQSKSRLTKINGEQAKANTTGKQLPQVTVELVSPSKRADYSVNHLINPVALAAAALIPVSTSSNTATSIFSATKAAPSQPLKHSSATHVIDLDYMNKQLQIAAVIEASATVPTLSSRRESSGDSEIEFVGIYPAKSQSKQRLGRSNSRSSTPNNQGVEAIKISNNTGSSNGGARNTKATKNHQTSTTNTFCLNNFVGMDVSKMSTLIEIDSKQNIAAALALTTLCGNSTNLTAAAMPTLPVSAMCDVFTTTAASTELRPSRDNPNYNQLSSMPLFLPPPSKSAALSTELKNMNIPLPITTITLSSPALNQSVNQSVPSNKDESVYHQQA</sequence>
<name>A0A1A9VFZ7_GLOAU</name>
<organism evidence="5 6">
    <name type="scientific">Glossina austeni</name>
    <name type="common">Savannah tsetse fly</name>
    <dbReference type="NCBI Taxonomy" id="7395"/>
    <lineage>
        <taxon>Eukaryota</taxon>
        <taxon>Metazoa</taxon>
        <taxon>Ecdysozoa</taxon>
        <taxon>Arthropoda</taxon>
        <taxon>Hexapoda</taxon>
        <taxon>Insecta</taxon>
        <taxon>Pterygota</taxon>
        <taxon>Neoptera</taxon>
        <taxon>Endopterygota</taxon>
        <taxon>Diptera</taxon>
        <taxon>Brachycera</taxon>
        <taxon>Muscomorpha</taxon>
        <taxon>Hippoboscoidea</taxon>
        <taxon>Glossinidae</taxon>
        <taxon>Glossina</taxon>
    </lineage>
</organism>
<accession>A0A1A9VFZ7</accession>
<feature type="compositionally biased region" description="Polar residues" evidence="2">
    <location>
        <begin position="380"/>
        <end position="390"/>
    </location>
</feature>
<feature type="compositionally biased region" description="Low complexity" evidence="2">
    <location>
        <begin position="680"/>
        <end position="696"/>
    </location>
</feature>
<evidence type="ECO:0000259" key="3">
    <source>
        <dbReference type="Pfam" id="PF08729"/>
    </source>
</evidence>
<feature type="region of interest" description="Disordered" evidence="2">
    <location>
        <begin position="188"/>
        <end position="404"/>
    </location>
</feature>
<dbReference type="InterPro" id="IPR026947">
    <property type="entry name" value="UBN_middle_dom"/>
</dbReference>
<dbReference type="Pfam" id="PF14075">
    <property type="entry name" value="UBN_AB"/>
    <property type="match status" value="1"/>
</dbReference>
<feature type="region of interest" description="Disordered" evidence="2">
    <location>
        <begin position="680"/>
        <end position="732"/>
    </location>
</feature>
<evidence type="ECO:0000256" key="1">
    <source>
        <dbReference type="ARBA" id="ARBA00022553"/>
    </source>
</evidence>
<dbReference type="Proteomes" id="UP000078200">
    <property type="component" value="Unassembled WGS sequence"/>
</dbReference>
<feature type="compositionally biased region" description="Acidic residues" evidence="2">
    <location>
        <begin position="213"/>
        <end position="234"/>
    </location>
</feature>
<feature type="compositionally biased region" description="Basic and acidic residues" evidence="2">
    <location>
        <begin position="1030"/>
        <end position="1040"/>
    </location>
</feature>
<feature type="region of interest" description="Disordered" evidence="2">
    <location>
        <begin position="23"/>
        <end position="49"/>
    </location>
</feature>
<dbReference type="STRING" id="7395.A0A1A9VFZ7"/>
<dbReference type="Pfam" id="PF08729">
    <property type="entry name" value="HUN"/>
    <property type="match status" value="1"/>
</dbReference>
<evidence type="ECO:0000313" key="5">
    <source>
        <dbReference type="EnsemblMetazoa" id="GAUT035993-PA"/>
    </source>
</evidence>
<dbReference type="GO" id="GO:0005634">
    <property type="term" value="C:nucleus"/>
    <property type="evidence" value="ECO:0007669"/>
    <property type="project" value="TreeGrafter"/>
</dbReference>
<protein>
    <recommendedName>
        <fullName evidence="7">Hpc2-related domain-containing protein</fullName>
    </recommendedName>
</protein>
<dbReference type="InterPro" id="IPR014840">
    <property type="entry name" value="HRD"/>
</dbReference>
<feature type="region of interest" description="Disordered" evidence="2">
    <location>
        <begin position="1021"/>
        <end position="1040"/>
    </location>
</feature>
<dbReference type="AlphaFoldDB" id="A0A1A9VFZ7"/>
<feature type="compositionally biased region" description="Acidic residues" evidence="2">
    <location>
        <begin position="354"/>
        <end position="377"/>
    </location>
</feature>